<dbReference type="Proteomes" id="UP000070720">
    <property type="component" value="Chromosome 4"/>
</dbReference>
<keyword evidence="3" id="KW-1185">Reference proteome</keyword>
<evidence type="ECO:0000313" key="1">
    <source>
        <dbReference type="EMBL" id="CEF83685.1"/>
    </source>
</evidence>
<dbReference type="KEGG" id="fgr:FGSG_12964"/>
<protein>
    <submittedName>
        <fullName evidence="1">Chromosome 4, complete genome</fullName>
    </submittedName>
</protein>
<reference evidence="1 3" key="3">
    <citation type="journal article" date="2015" name="BMC Genomics">
        <title>The completed genome sequence of the pathogenic ascomycete fungus Fusarium graminearum.</title>
        <authorList>
            <person name="King R."/>
            <person name="Urban M."/>
            <person name="Hammond-Kosack M.C."/>
            <person name="Hassani-Pak K."/>
            <person name="Hammond-Kosack K.E."/>
        </authorList>
    </citation>
    <scope>NUCLEOTIDE SEQUENCE [LARGE SCALE GENOMIC DNA]</scope>
    <source>
        <strain evidence="3">ATCC MYA-4620 / CBS 123657 / FGSC 9075 / NRRL 31084 / PH-1</strain>
        <strain evidence="1">PH-1</strain>
    </source>
</reference>
<reference evidence="2 3" key="2">
    <citation type="journal article" date="2010" name="Nature">
        <title>Comparative genomics reveals mobile pathogenicity chromosomes in Fusarium.</title>
        <authorList>
            <person name="Ma L.J."/>
            <person name="van der Does H.C."/>
            <person name="Borkovich K.A."/>
            <person name="Coleman J.J."/>
            <person name="Daboussi M.J."/>
            <person name="Di Pietro A."/>
            <person name="Dufresne M."/>
            <person name="Freitag M."/>
            <person name="Grabherr M."/>
            <person name="Henrissat B."/>
            <person name="Houterman P.M."/>
            <person name="Kang S."/>
            <person name="Shim W.B."/>
            <person name="Woloshuk C."/>
            <person name="Xie X."/>
            <person name="Xu J.R."/>
            <person name="Antoniw J."/>
            <person name="Baker S.E."/>
            <person name="Bluhm B.H."/>
            <person name="Breakspear A."/>
            <person name="Brown D.W."/>
            <person name="Butchko R.A."/>
            <person name="Chapman S."/>
            <person name="Coulson R."/>
            <person name="Coutinho P.M."/>
            <person name="Danchin E.G."/>
            <person name="Diener A."/>
            <person name="Gale L.R."/>
            <person name="Gardiner D.M."/>
            <person name="Goff S."/>
            <person name="Hammond-Kosack K.E."/>
            <person name="Hilburn K."/>
            <person name="Hua-Van A."/>
            <person name="Jonkers W."/>
            <person name="Kazan K."/>
            <person name="Kodira C.D."/>
            <person name="Koehrsen M."/>
            <person name="Kumar L."/>
            <person name="Lee Y.H."/>
            <person name="Li L."/>
            <person name="Manners J.M."/>
            <person name="Miranda-Saavedra D."/>
            <person name="Mukherjee M."/>
            <person name="Park G."/>
            <person name="Park J."/>
            <person name="Park S.Y."/>
            <person name="Proctor R.H."/>
            <person name="Regev A."/>
            <person name="Ruiz-Roldan M.C."/>
            <person name="Sain D."/>
            <person name="Sakthikumar S."/>
            <person name="Sykes S."/>
            <person name="Schwartz D.C."/>
            <person name="Turgeon B.G."/>
            <person name="Wapinski I."/>
            <person name="Yoder O."/>
            <person name="Young S."/>
            <person name="Zeng Q."/>
            <person name="Zhou S."/>
            <person name="Galagan J."/>
            <person name="Cuomo C.A."/>
            <person name="Kistler H.C."/>
            <person name="Rep M."/>
        </authorList>
    </citation>
    <scope>GENOME REANNOTATION</scope>
    <source>
        <strain evidence="3">ATCC MYA-4620 / CBS 123657 / FGSC 9075 / NRRL 31084 / PH-1</strain>
        <strain evidence="2">PH-1 / ATCC MYA-4620 / FGSC 9075 / NRRL 31084</strain>
    </source>
</reference>
<reference evidence="2" key="4">
    <citation type="submission" date="2017-01" db="UniProtKB">
        <authorList>
            <consortium name="EnsemblFungi"/>
        </authorList>
    </citation>
    <scope>IDENTIFICATION</scope>
    <source>
        <strain evidence="2">PH-1 / ATCC MYA-4620 / FGSC 9075 / NRRL 31084</strain>
    </source>
</reference>
<proteinExistence type="predicted"/>
<evidence type="ECO:0000313" key="2">
    <source>
        <dbReference type="EnsemblFungi" id="CEF83685"/>
    </source>
</evidence>
<dbReference type="EnsemblFungi" id="CEF83685">
    <property type="protein sequence ID" value="CEF83685"/>
    <property type="gene ID" value="FGRRES_12964"/>
</dbReference>
<evidence type="ECO:0000313" key="3">
    <source>
        <dbReference type="Proteomes" id="UP000070720"/>
    </source>
</evidence>
<name>I1S7Y9_GIBZE</name>
<dbReference type="RefSeq" id="XP_011326318.1">
    <property type="nucleotide sequence ID" value="XM_011328016.1"/>
</dbReference>
<dbReference type="AlphaFoldDB" id="I1S7Y9"/>
<reference evidence="2 3" key="1">
    <citation type="journal article" date="2007" name="Science">
        <title>The Fusarium graminearum genome reveals a link between localized polymorphism and pathogen specialization.</title>
        <authorList>
            <person name="Cuomo C.A."/>
            <person name="Gueldener U."/>
            <person name="Xu J.-R."/>
            <person name="Trail F."/>
            <person name="Turgeon B.G."/>
            <person name="Di Pietro A."/>
            <person name="Walton J.D."/>
            <person name="Ma L.-J."/>
            <person name="Baker S.E."/>
            <person name="Rep M."/>
            <person name="Adam G."/>
            <person name="Antoniw J."/>
            <person name="Baldwin T."/>
            <person name="Calvo S.E."/>
            <person name="Chang Y.-L."/>
            <person name="DeCaprio D."/>
            <person name="Gale L.R."/>
            <person name="Gnerre S."/>
            <person name="Goswami R.S."/>
            <person name="Hammond-Kosack K."/>
            <person name="Harris L.J."/>
            <person name="Hilburn K."/>
            <person name="Kennell J.C."/>
            <person name="Kroken S."/>
            <person name="Magnuson J.K."/>
            <person name="Mannhaupt G."/>
            <person name="Mauceli E.W."/>
            <person name="Mewes H.-W."/>
            <person name="Mitterbauer R."/>
            <person name="Muehlbauer G."/>
            <person name="Muensterkoetter M."/>
            <person name="Nelson D."/>
            <person name="O'Donnell K."/>
            <person name="Ouellet T."/>
            <person name="Qi W."/>
            <person name="Quesneville H."/>
            <person name="Roncero M.I.G."/>
            <person name="Seong K.-Y."/>
            <person name="Tetko I.V."/>
            <person name="Urban M."/>
            <person name="Waalwijk C."/>
            <person name="Ward T.J."/>
            <person name="Yao J."/>
            <person name="Birren B.W."/>
            <person name="Kistler H.C."/>
        </authorList>
    </citation>
    <scope>NUCLEOTIDE SEQUENCE [LARGE SCALE GENOMIC DNA]</scope>
    <source>
        <strain evidence="3">ATCC MYA-4620 / CBS 123657 / FGSC 9075 / NRRL 31084 / PH-1</strain>
        <strain evidence="2">PH-1 / ATCC MYA-4620 / FGSC 9075 / NRRL 31084</strain>
    </source>
</reference>
<accession>I1S7Y9</accession>
<organism evidence="1 3">
    <name type="scientific">Gibberella zeae (strain ATCC MYA-4620 / CBS 123657 / FGSC 9075 / NRRL 31084 / PH-1)</name>
    <name type="common">Wheat head blight fungus</name>
    <name type="synonym">Fusarium graminearum</name>
    <dbReference type="NCBI Taxonomy" id="229533"/>
    <lineage>
        <taxon>Eukaryota</taxon>
        <taxon>Fungi</taxon>
        <taxon>Dikarya</taxon>
        <taxon>Ascomycota</taxon>
        <taxon>Pezizomycotina</taxon>
        <taxon>Sordariomycetes</taxon>
        <taxon>Hypocreomycetidae</taxon>
        <taxon>Hypocreales</taxon>
        <taxon>Nectriaceae</taxon>
        <taxon>Fusarium</taxon>
    </lineage>
</organism>
<dbReference type="VEuPathDB" id="FungiDB:FGRAMPH1_01G22915"/>
<gene>
    <name evidence="1" type="ORF">FGRAMPH1_01T22915</name>
</gene>
<accession>A0A098DPC9</accession>
<sequence length="110" mass="12624">MTRTGKNEGVKERIEAERSFVMDHDRNYLETRAHKRLFFKSEDKYRETLYPLALPLGPFSGLFRGIEYRDKEGSILPQSVPQGSHVSVSRTIGQPGLFVDRQLTNVHAFA</sequence>
<dbReference type="HOGENOM" id="CLU_2171326_0_0_1"/>
<dbReference type="EMBL" id="HG970335">
    <property type="protein sequence ID" value="CEF83685.1"/>
    <property type="molecule type" value="Genomic_DNA"/>
</dbReference>
<dbReference type="InParanoid" id="I1S7Y9"/>